<reference evidence="2 3" key="1">
    <citation type="submission" date="2020-10" db="EMBL/GenBank/DDBJ databases">
        <title>Identification of Nocardia species via Next-generation sequencing and recognition of intraspecies genetic diversity.</title>
        <authorList>
            <person name="Li P."/>
            <person name="Li P."/>
            <person name="Lu B."/>
        </authorList>
    </citation>
    <scope>NUCLEOTIDE SEQUENCE [LARGE SCALE GENOMIC DNA]</scope>
    <source>
        <strain evidence="2 3">BJ06-0143</strain>
    </source>
</reference>
<sequence length="212" mass="24966">MTAENWIDLGTLIVATGTLLVTIAAVIVAYRSLGAAYRSYRSQRDAANRQQVVQQEIARREQETVHRERERGKLHELELSWFVGDLNRHRLNAERILTSVDPKWTFADLFEKEINGARIINSDEYDSVSAVLRFFYLIDSWRAQGYISEKDAVAVFGRSYVWWYWNHIYKRSGRIEKDPTWHFLVKKHEWLDKGFRDQDPALYDKMRNPPAS</sequence>
<dbReference type="EMBL" id="JADLQN010000007">
    <property type="protein sequence ID" value="MBF6357907.1"/>
    <property type="molecule type" value="Genomic_DNA"/>
</dbReference>
<keyword evidence="1" id="KW-1133">Transmembrane helix</keyword>
<dbReference type="RefSeq" id="WP_195004743.1">
    <property type="nucleotide sequence ID" value="NZ_JADLQN010000007.1"/>
</dbReference>
<keyword evidence="3" id="KW-1185">Reference proteome</keyword>
<organism evidence="2 3">
    <name type="scientific">Nocardia higoensis</name>
    <dbReference type="NCBI Taxonomy" id="228599"/>
    <lineage>
        <taxon>Bacteria</taxon>
        <taxon>Bacillati</taxon>
        <taxon>Actinomycetota</taxon>
        <taxon>Actinomycetes</taxon>
        <taxon>Mycobacteriales</taxon>
        <taxon>Nocardiaceae</taxon>
        <taxon>Nocardia</taxon>
    </lineage>
</organism>
<proteinExistence type="predicted"/>
<comment type="caution">
    <text evidence="2">The sequence shown here is derived from an EMBL/GenBank/DDBJ whole genome shotgun (WGS) entry which is preliminary data.</text>
</comment>
<evidence type="ECO:0000313" key="2">
    <source>
        <dbReference type="EMBL" id="MBF6357907.1"/>
    </source>
</evidence>
<protein>
    <recommendedName>
        <fullName evidence="4">DUF1266 domain-containing protein</fullName>
    </recommendedName>
</protein>
<accession>A0ABS0DHG6</accession>
<feature type="transmembrane region" description="Helical" evidence="1">
    <location>
        <begin position="12"/>
        <end position="33"/>
    </location>
</feature>
<evidence type="ECO:0000256" key="1">
    <source>
        <dbReference type="SAM" id="Phobius"/>
    </source>
</evidence>
<evidence type="ECO:0000313" key="3">
    <source>
        <dbReference type="Proteomes" id="UP000707731"/>
    </source>
</evidence>
<keyword evidence="1" id="KW-0472">Membrane</keyword>
<dbReference type="Proteomes" id="UP000707731">
    <property type="component" value="Unassembled WGS sequence"/>
</dbReference>
<name>A0ABS0DHG6_9NOCA</name>
<keyword evidence="1" id="KW-0812">Transmembrane</keyword>
<evidence type="ECO:0008006" key="4">
    <source>
        <dbReference type="Google" id="ProtNLM"/>
    </source>
</evidence>
<gene>
    <name evidence="2" type="ORF">IU449_25760</name>
</gene>